<dbReference type="AlphaFoldDB" id="D8LYU4"/>
<evidence type="ECO:0000256" key="1">
    <source>
        <dbReference type="PROSITE-ProRule" id="PRU00176"/>
    </source>
</evidence>
<dbReference type="EMBL" id="FN668639">
    <property type="protein sequence ID" value="CBK20749.2"/>
    <property type="molecule type" value="Genomic_DNA"/>
</dbReference>
<protein>
    <recommendedName>
        <fullName evidence="2">RRM domain-containing protein</fullName>
    </recommendedName>
</protein>
<feature type="domain" description="RRM" evidence="2">
    <location>
        <begin position="100"/>
        <end position="170"/>
    </location>
</feature>
<dbReference type="InterPro" id="IPR000504">
    <property type="entry name" value="RRM_dom"/>
</dbReference>
<accession>D8LYU4</accession>
<dbReference type="Proteomes" id="UP000008312">
    <property type="component" value="Unassembled WGS sequence"/>
</dbReference>
<dbReference type="InterPro" id="IPR012677">
    <property type="entry name" value="Nucleotide-bd_a/b_plait_sf"/>
</dbReference>
<dbReference type="InterPro" id="IPR058699">
    <property type="entry name" value="RRM_LARP4/4B"/>
</dbReference>
<proteinExistence type="predicted"/>
<dbReference type="GeneID" id="24922305"/>
<reference evidence="3" key="1">
    <citation type="submission" date="2010-02" db="EMBL/GenBank/DDBJ databases">
        <title>Sequencing and annotation of the Blastocystis hominis genome.</title>
        <authorList>
            <person name="Wincker P."/>
        </authorList>
    </citation>
    <scope>NUCLEOTIDE SEQUENCE</scope>
    <source>
        <strain evidence="3">Singapore isolate B</strain>
    </source>
</reference>
<dbReference type="Gene3D" id="3.30.70.330">
    <property type="match status" value="1"/>
</dbReference>
<dbReference type="Pfam" id="PF26088">
    <property type="entry name" value="RRM_LARP4"/>
    <property type="match status" value="1"/>
</dbReference>
<dbReference type="InParanoid" id="D8LYU4"/>
<keyword evidence="1" id="KW-0694">RNA-binding</keyword>
<dbReference type="InterPro" id="IPR035979">
    <property type="entry name" value="RBD_domain_sf"/>
</dbReference>
<dbReference type="SUPFAM" id="SSF54928">
    <property type="entry name" value="RNA-binding domain, RBD"/>
    <property type="match status" value="1"/>
</dbReference>
<evidence type="ECO:0000313" key="3">
    <source>
        <dbReference type="EMBL" id="CBK20749.2"/>
    </source>
</evidence>
<organism evidence="3">
    <name type="scientific">Blastocystis hominis</name>
    <dbReference type="NCBI Taxonomy" id="12968"/>
    <lineage>
        <taxon>Eukaryota</taxon>
        <taxon>Sar</taxon>
        <taxon>Stramenopiles</taxon>
        <taxon>Bigyra</taxon>
        <taxon>Opalozoa</taxon>
        <taxon>Opalinata</taxon>
        <taxon>Blastocystidae</taxon>
        <taxon>Blastocystis</taxon>
    </lineage>
</organism>
<sequence length="375" mass="42277">MDSSCNSVAPKEDECAERRAAVKNKIEKLMSMDHLATTPSLVTRLDSEGYLSLTYLMSLSSISRTGISRSELIDIIQTIPTLSLSPTLTGVRVSIPVARKTVILRDLPADTTEDMIRSLFEGVTIESIKEEISNSWFVTFSTEEEALSSLNSLQTRTLAGAPIKARMKSEYYMKVFTRQLSTIIGTPKVEPKHRRMSADATPFDLSDSKLEELKKTLQSKPPSELSNDMDEFSLITESNKYKGFDIDLFPDYGKEGSTLPFVATSSVHIGYKGEFIRYSPEQIWEIVRNMKDQSMPPIATPGDHSLAIEKTPNTELVKKGRTMSIDHAMYMGHPRTLSVDSVDYTNMIAGEMEEEVASYVRKQRRHRNRRRLLNK</sequence>
<gene>
    <name evidence="3" type="ORF">GSBLH_T00006180001</name>
</gene>
<keyword evidence="4" id="KW-1185">Reference proteome</keyword>
<dbReference type="GO" id="GO:0003723">
    <property type="term" value="F:RNA binding"/>
    <property type="evidence" value="ECO:0007669"/>
    <property type="project" value="UniProtKB-UniRule"/>
</dbReference>
<dbReference type="RefSeq" id="XP_012894797.1">
    <property type="nucleotide sequence ID" value="XM_013039343.1"/>
</dbReference>
<dbReference type="OrthoDB" id="207156at2759"/>
<dbReference type="PROSITE" id="PS50102">
    <property type="entry name" value="RRM"/>
    <property type="match status" value="1"/>
</dbReference>
<evidence type="ECO:0000259" key="2">
    <source>
        <dbReference type="PROSITE" id="PS50102"/>
    </source>
</evidence>
<dbReference type="CDD" id="cd12430">
    <property type="entry name" value="RRM_LARP4_5_like"/>
    <property type="match status" value="1"/>
</dbReference>
<name>D8LYU4_BLAHO</name>
<dbReference type="SMART" id="SM00360">
    <property type="entry name" value="RRM"/>
    <property type="match status" value="1"/>
</dbReference>
<evidence type="ECO:0000313" key="4">
    <source>
        <dbReference type="Proteomes" id="UP000008312"/>
    </source>
</evidence>